<dbReference type="STRING" id="747676.F4RCT0"/>
<name>F4RCT0_MELLP</name>
<feature type="compositionally biased region" description="Basic and acidic residues" evidence="1">
    <location>
        <begin position="198"/>
        <end position="210"/>
    </location>
</feature>
<keyword evidence="2" id="KW-0472">Membrane</keyword>
<evidence type="ECO:0000313" key="3">
    <source>
        <dbReference type="EMBL" id="EGG09775.1"/>
    </source>
</evidence>
<dbReference type="GeneID" id="18929627"/>
<keyword evidence="2" id="KW-1133">Transmembrane helix</keyword>
<feature type="transmembrane region" description="Helical" evidence="2">
    <location>
        <begin position="6"/>
        <end position="27"/>
    </location>
</feature>
<dbReference type="AlphaFoldDB" id="F4RCT0"/>
<dbReference type="GO" id="GO:0031207">
    <property type="term" value="C:Sec62/Sec63 complex"/>
    <property type="evidence" value="ECO:0007669"/>
    <property type="project" value="InterPro"/>
</dbReference>
<dbReference type="HOGENOM" id="CLU_1215010_0_0_1"/>
<dbReference type="EMBL" id="GL883096">
    <property type="protein sequence ID" value="EGG09775.1"/>
    <property type="molecule type" value="Genomic_DNA"/>
</dbReference>
<protein>
    <submittedName>
        <fullName evidence="3">Putative translocation protein sec66</fullName>
    </submittedName>
</protein>
<dbReference type="VEuPathDB" id="FungiDB:MELLADRAFT_60879"/>
<dbReference type="InterPro" id="IPR018624">
    <property type="entry name" value="Sec66"/>
</dbReference>
<keyword evidence="4" id="KW-1185">Reference proteome</keyword>
<dbReference type="Pfam" id="PF09802">
    <property type="entry name" value="Sec66"/>
    <property type="match status" value="1"/>
</dbReference>
<feature type="region of interest" description="Disordered" evidence="1">
    <location>
        <begin position="193"/>
        <end position="228"/>
    </location>
</feature>
<dbReference type="RefSeq" id="XP_007406829.1">
    <property type="nucleotide sequence ID" value="XM_007406767.1"/>
</dbReference>
<keyword evidence="2" id="KW-0812">Transmembrane</keyword>
<dbReference type="FunCoup" id="F4RCT0">
    <property type="interactions" value="54"/>
</dbReference>
<evidence type="ECO:0000256" key="2">
    <source>
        <dbReference type="SAM" id="Phobius"/>
    </source>
</evidence>
<gene>
    <name evidence="3" type="ORF">MELLADRAFT_60879</name>
</gene>
<evidence type="ECO:0000313" key="4">
    <source>
        <dbReference type="Proteomes" id="UP000001072"/>
    </source>
</evidence>
<dbReference type="InParanoid" id="F4RCT0"/>
<sequence>MAIPFPFILAYIAFLASVARLAIYLHWRRLARKSRPEPLFKEPQTARDIYISLLNVEPPPPQAILVSALMARGMETLKRHTQLQQKKYVLSKLWSEGLIGTEVWDSLLIGQKEIELEIKELEDEAKNLEIDFKSMPKILLECCNSFQHQSVYWNISKKIDDFKNENLEIDQPTNMFKSNDRLSLLDSKPAIPAPKIFKKTDKNGGDDETNKSGMDVKQMEKDDDLNLD</sequence>
<dbReference type="KEGG" id="mlr:MELLADRAFT_60879"/>
<dbReference type="PANTHER" id="PTHR28229:SF1">
    <property type="entry name" value="TRANSLOCATION PROTEIN SEC66"/>
    <property type="match status" value="1"/>
</dbReference>
<organism evidence="4">
    <name type="scientific">Melampsora larici-populina (strain 98AG31 / pathotype 3-4-7)</name>
    <name type="common">Poplar leaf rust fungus</name>
    <dbReference type="NCBI Taxonomy" id="747676"/>
    <lineage>
        <taxon>Eukaryota</taxon>
        <taxon>Fungi</taxon>
        <taxon>Dikarya</taxon>
        <taxon>Basidiomycota</taxon>
        <taxon>Pucciniomycotina</taxon>
        <taxon>Pucciniomycetes</taxon>
        <taxon>Pucciniales</taxon>
        <taxon>Melampsoraceae</taxon>
        <taxon>Melampsora</taxon>
    </lineage>
</organism>
<dbReference type="PANTHER" id="PTHR28229">
    <property type="entry name" value="TRANSLOCATION PROTEIN SEC66"/>
    <property type="match status" value="1"/>
</dbReference>
<dbReference type="OrthoDB" id="73168at2759"/>
<dbReference type="Proteomes" id="UP000001072">
    <property type="component" value="Unassembled WGS sequence"/>
</dbReference>
<dbReference type="GO" id="GO:0031204">
    <property type="term" value="P:post-translational protein targeting to membrane, translocation"/>
    <property type="evidence" value="ECO:0007669"/>
    <property type="project" value="InterPro"/>
</dbReference>
<accession>F4RCT0</accession>
<proteinExistence type="predicted"/>
<reference evidence="4" key="1">
    <citation type="journal article" date="2011" name="Proc. Natl. Acad. Sci. U.S.A.">
        <title>Obligate biotrophy features unraveled by the genomic analysis of rust fungi.</title>
        <authorList>
            <person name="Duplessis S."/>
            <person name="Cuomo C.A."/>
            <person name="Lin Y.-C."/>
            <person name="Aerts A."/>
            <person name="Tisserant E."/>
            <person name="Veneault-Fourrey C."/>
            <person name="Joly D.L."/>
            <person name="Hacquard S."/>
            <person name="Amselem J."/>
            <person name="Cantarel B.L."/>
            <person name="Chiu R."/>
            <person name="Coutinho P.M."/>
            <person name="Feau N."/>
            <person name="Field M."/>
            <person name="Frey P."/>
            <person name="Gelhaye E."/>
            <person name="Goldberg J."/>
            <person name="Grabherr M.G."/>
            <person name="Kodira C.D."/>
            <person name="Kohler A."/>
            <person name="Kuees U."/>
            <person name="Lindquist E.A."/>
            <person name="Lucas S.M."/>
            <person name="Mago R."/>
            <person name="Mauceli E."/>
            <person name="Morin E."/>
            <person name="Murat C."/>
            <person name="Pangilinan J.L."/>
            <person name="Park R."/>
            <person name="Pearson M."/>
            <person name="Quesneville H."/>
            <person name="Rouhier N."/>
            <person name="Sakthikumar S."/>
            <person name="Salamov A.A."/>
            <person name="Schmutz J."/>
            <person name="Selles B."/>
            <person name="Shapiro H."/>
            <person name="Tanguay P."/>
            <person name="Tuskan G.A."/>
            <person name="Henrissat B."/>
            <person name="Van de Peer Y."/>
            <person name="Rouze P."/>
            <person name="Ellis J.G."/>
            <person name="Dodds P.N."/>
            <person name="Schein J.E."/>
            <person name="Zhong S."/>
            <person name="Hamelin R.C."/>
            <person name="Grigoriev I.V."/>
            <person name="Szabo L.J."/>
            <person name="Martin F."/>
        </authorList>
    </citation>
    <scope>NUCLEOTIDE SEQUENCE [LARGE SCALE GENOMIC DNA]</scope>
    <source>
        <strain evidence="4">98AG31 / pathotype 3-4-7</strain>
    </source>
</reference>
<evidence type="ECO:0000256" key="1">
    <source>
        <dbReference type="SAM" id="MobiDB-lite"/>
    </source>
</evidence>